<organism evidence="1 2">
    <name type="scientific">Paractinoplanes atraurantiacus</name>
    <dbReference type="NCBI Taxonomy" id="1036182"/>
    <lineage>
        <taxon>Bacteria</taxon>
        <taxon>Bacillati</taxon>
        <taxon>Actinomycetota</taxon>
        <taxon>Actinomycetes</taxon>
        <taxon>Micromonosporales</taxon>
        <taxon>Micromonosporaceae</taxon>
        <taxon>Paractinoplanes</taxon>
    </lineage>
</organism>
<dbReference type="EMBL" id="OBDY01000016">
    <property type="protein sequence ID" value="SNY55270.1"/>
    <property type="molecule type" value="Genomic_DNA"/>
</dbReference>
<gene>
    <name evidence="1" type="ORF">SAMN05421748_11696</name>
</gene>
<name>A0A285J4J7_9ACTN</name>
<proteinExistence type="predicted"/>
<reference evidence="1 2" key="1">
    <citation type="submission" date="2017-09" db="EMBL/GenBank/DDBJ databases">
        <authorList>
            <person name="Ehlers B."/>
            <person name="Leendertz F.H."/>
        </authorList>
    </citation>
    <scope>NUCLEOTIDE SEQUENCE [LARGE SCALE GENOMIC DNA]</scope>
    <source>
        <strain evidence="1 2">CGMCC 4.6857</strain>
    </source>
</reference>
<evidence type="ECO:0000313" key="2">
    <source>
        <dbReference type="Proteomes" id="UP000219612"/>
    </source>
</evidence>
<dbReference type="AlphaFoldDB" id="A0A285J4J7"/>
<sequence>MHLTHVAVAAVVTLSVAGVSYTALNPEVLKRNTQAVADRATCRTVDAAIVAYAGVNGASPASIAEVADYVKGDISAYRIVKGQAAGPGC</sequence>
<dbReference type="OrthoDB" id="3298457at2"/>
<protein>
    <submittedName>
        <fullName evidence="1">Uncharacterized protein</fullName>
    </submittedName>
</protein>
<keyword evidence="2" id="KW-1185">Reference proteome</keyword>
<evidence type="ECO:0000313" key="1">
    <source>
        <dbReference type="EMBL" id="SNY55270.1"/>
    </source>
</evidence>
<accession>A0A285J4J7</accession>
<dbReference type="Proteomes" id="UP000219612">
    <property type="component" value="Unassembled WGS sequence"/>
</dbReference>